<organism evidence="2 3">
    <name type="scientific">Ephemerocybe angulata</name>
    <dbReference type="NCBI Taxonomy" id="980116"/>
    <lineage>
        <taxon>Eukaryota</taxon>
        <taxon>Fungi</taxon>
        <taxon>Dikarya</taxon>
        <taxon>Basidiomycota</taxon>
        <taxon>Agaricomycotina</taxon>
        <taxon>Agaricomycetes</taxon>
        <taxon>Agaricomycetidae</taxon>
        <taxon>Agaricales</taxon>
        <taxon>Agaricineae</taxon>
        <taxon>Psathyrellaceae</taxon>
        <taxon>Ephemerocybe</taxon>
    </lineage>
</organism>
<dbReference type="EMBL" id="JACGCI010000017">
    <property type="protein sequence ID" value="KAF6758833.1"/>
    <property type="molecule type" value="Genomic_DNA"/>
</dbReference>
<feature type="region of interest" description="Disordered" evidence="1">
    <location>
        <begin position="74"/>
        <end position="110"/>
    </location>
</feature>
<evidence type="ECO:0000256" key="1">
    <source>
        <dbReference type="SAM" id="MobiDB-lite"/>
    </source>
</evidence>
<dbReference type="AlphaFoldDB" id="A0A8H6I4M6"/>
<gene>
    <name evidence="2" type="ORF">DFP72DRAFT_844642</name>
</gene>
<accession>A0A8H6I4M6</accession>
<evidence type="ECO:0000313" key="3">
    <source>
        <dbReference type="Proteomes" id="UP000521943"/>
    </source>
</evidence>
<reference evidence="2 3" key="1">
    <citation type="submission" date="2020-07" db="EMBL/GenBank/DDBJ databases">
        <title>Comparative genomics of pyrophilous fungi reveals a link between fire events and developmental genes.</title>
        <authorList>
            <consortium name="DOE Joint Genome Institute"/>
            <person name="Steindorff A.S."/>
            <person name="Carver A."/>
            <person name="Calhoun S."/>
            <person name="Stillman K."/>
            <person name="Liu H."/>
            <person name="Lipzen A."/>
            <person name="Pangilinan J."/>
            <person name="Labutti K."/>
            <person name="Bruns T.D."/>
            <person name="Grigoriev I.V."/>
        </authorList>
    </citation>
    <scope>NUCLEOTIDE SEQUENCE [LARGE SCALE GENOMIC DNA]</scope>
    <source>
        <strain evidence="2 3">CBS 144469</strain>
    </source>
</reference>
<feature type="compositionally biased region" description="Polar residues" evidence="1">
    <location>
        <begin position="86"/>
        <end position="102"/>
    </location>
</feature>
<evidence type="ECO:0000313" key="2">
    <source>
        <dbReference type="EMBL" id="KAF6758833.1"/>
    </source>
</evidence>
<protein>
    <submittedName>
        <fullName evidence="2">Uncharacterized protein</fullName>
    </submittedName>
</protein>
<keyword evidence="3" id="KW-1185">Reference proteome</keyword>
<dbReference type="Proteomes" id="UP000521943">
    <property type="component" value="Unassembled WGS sequence"/>
</dbReference>
<comment type="caution">
    <text evidence="2">The sequence shown here is derived from an EMBL/GenBank/DDBJ whole genome shotgun (WGS) entry which is preliminary data.</text>
</comment>
<name>A0A8H6I4M6_9AGAR</name>
<proteinExistence type="predicted"/>
<sequence length="147" mass="16505">MFEVLTRVGKNKGQENVAEGKRLKETPNRWNTLSGKEQDPKCIQGIMNQFSQYGGYNMVIDCSKNKPKLAWSKTKTGTSYAGGGSSNTKSPWSKTKTGTSYAGRSFSEDGLEEREFSFEFDIDEREQLDLDVEGRELDIVDGLDDLE</sequence>